<gene>
    <name evidence="4" type="ORF">HNO88_003051</name>
</gene>
<dbReference type="Pfam" id="PF11860">
    <property type="entry name" value="Muramidase"/>
    <property type="match status" value="1"/>
</dbReference>
<reference evidence="4 5" key="1">
    <citation type="submission" date="2020-08" db="EMBL/GenBank/DDBJ databases">
        <title>Functional genomics of gut bacteria from endangered species of beetles.</title>
        <authorList>
            <person name="Carlos-Shanley C."/>
        </authorList>
    </citation>
    <scope>NUCLEOTIDE SEQUENCE [LARGE SCALE GENOMIC DNA]</scope>
    <source>
        <strain evidence="4 5">S00245</strain>
    </source>
</reference>
<dbReference type="InterPro" id="IPR036366">
    <property type="entry name" value="PGBDSf"/>
</dbReference>
<dbReference type="EMBL" id="JACHLR010000013">
    <property type="protein sequence ID" value="MBB4859722.1"/>
    <property type="molecule type" value="Genomic_DNA"/>
</dbReference>
<dbReference type="RefSeq" id="WP_184247139.1">
    <property type="nucleotide sequence ID" value="NZ_JACHLR010000013.1"/>
</dbReference>
<feature type="domain" description="N-acetylmuramidase" evidence="3">
    <location>
        <begin position="28"/>
        <end position="190"/>
    </location>
</feature>
<keyword evidence="5" id="KW-1185">Reference proteome</keyword>
<evidence type="ECO:0000259" key="3">
    <source>
        <dbReference type="Pfam" id="PF11860"/>
    </source>
</evidence>
<accession>A0A7W7KBE2</accession>
<proteinExistence type="predicted"/>
<evidence type="ECO:0000313" key="4">
    <source>
        <dbReference type="EMBL" id="MBB4859722.1"/>
    </source>
</evidence>
<evidence type="ECO:0000313" key="5">
    <source>
        <dbReference type="Proteomes" id="UP000555448"/>
    </source>
</evidence>
<dbReference type="SUPFAM" id="SSF47090">
    <property type="entry name" value="PGBD-like"/>
    <property type="match status" value="2"/>
</dbReference>
<dbReference type="InterPro" id="IPR024408">
    <property type="entry name" value="Muramidase"/>
</dbReference>
<dbReference type="Gene3D" id="1.10.101.10">
    <property type="entry name" value="PGBD-like superfamily/PGBD"/>
    <property type="match status" value="2"/>
</dbReference>
<feature type="domain" description="Peptidoglycan binding-like" evidence="2">
    <location>
        <begin position="216"/>
        <end position="260"/>
    </location>
</feature>
<feature type="domain" description="Peptidoglycan binding-like" evidence="2">
    <location>
        <begin position="293"/>
        <end position="342"/>
    </location>
</feature>
<dbReference type="InterPro" id="IPR002477">
    <property type="entry name" value="Peptidoglycan-bd-like"/>
</dbReference>
<dbReference type="Proteomes" id="UP000555448">
    <property type="component" value="Unassembled WGS sequence"/>
</dbReference>
<feature type="region of interest" description="Disordered" evidence="1">
    <location>
        <begin position="263"/>
        <end position="293"/>
    </location>
</feature>
<name>A0A7W7KBE2_9SPHN</name>
<sequence length="344" mass="36919">MPDEFIGDPTPLRDADFEKAARDLRCTVAAVRAVAQVESAGGGFLADGRPKILFERHIFHKRTAGKHSAAHSDISWPTRGGYLGGAREYERLKAALKLNRKAALESASWGKFQVMGFNHASCGHPKVEGFVRAMVSGEPAQLAAFVAFIKTCKLDDELIRRDWAGFARGYNGASYAENAYDRKMADAYALFASGGARTDNPLPLLKIGDTGQDVMHLQELLGQAADGDFGPGTKAKVMAAQKKAGMYADGIVGRQTWELLLSAPATKPTRPSAKPAPTPPERSRPPLRQGDRGEDVKLLQALLKLEPDGEFGPGTKAAVTAFQKAHKLTPDGVVGAGTWRALLA</sequence>
<evidence type="ECO:0000256" key="1">
    <source>
        <dbReference type="SAM" id="MobiDB-lite"/>
    </source>
</evidence>
<dbReference type="InterPro" id="IPR036365">
    <property type="entry name" value="PGBD-like_sf"/>
</dbReference>
<dbReference type="AlphaFoldDB" id="A0A7W7KBE2"/>
<evidence type="ECO:0000259" key="2">
    <source>
        <dbReference type="Pfam" id="PF01471"/>
    </source>
</evidence>
<comment type="caution">
    <text evidence="4">The sequence shown here is derived from an EMBL/GenBank/DDBJ whole genome shotgun (WGS) entry which is preliminary data.</text>
</comment>
<feature type="compositionally biased region" description="Basic and acidic residues" evidence="1">
    <location>
        <begin position="281"/>
        <end position="293"/>
    </location>
</feature>
<organism evidence="4 5">
    <name type="scientific">Novosphingobium chloroacetimidivorans</name>
    <dbReference type="NCBI Taxonomy" id="1428314"/>
    <lineage>
        <taxon>Bacteria</taxon>
        <taxon>Pseudomonadati</taxon>
        <taxon>Pseudomonadota</taxon>
        <taxon>Alphaproteobacteria</taxon>
        <taxon>Sphingomonadales</taxon>
        <taxon>Sphingomonadaceae</taxon>
        <taxon>Novosphingobium</taxon>
    </lineage>
</organism>
<protein>
    <recommendedName>
        <fullName evidence="6">DUF3380 domain-containing protein</fullName>
    </recommendedName>
</protein>
<dbReference type="Pfam" id="PF01471">
    <property type="entry name" value="PG_binding_1"/>
    <property type="match status" value="2"/>
</dbReference>
<evidence type="ECO:0008006" key="6">
    <source>
        <dbReference type="Google" id="ProtNLM"/>
    </source>
</evidence>